<reference evidence="1 2" key="1">
    <citation type="submission" date="2016-01" db="EMBL/GenBank/DDBJ databases">
        <authorList>
            <person name="Regsiter A."/>
            <person name="william w."/>
        </authorList>
    </citation>
    <scope>NUCLEOTIDE SEQUENCE [LARGE SCALE GENOMIC DNA]</scope>
    <source>
        <strain evidence="1 2">CFBP 5494</strain>
    </source>
</reference>
<comment type="caution">
    <text evidence="1">The sequence shown here is derived from an EMBL/GenBank/DDBJ whole genome shotgun (WGS) entry which is preliminary data.</text>
</comment>
<sequence>MRMPCQLTTFRSDNLLEACRSTTVSRSGAFRIRRKTLSADKVLVLGLGQQARRGWGRWRAFGHPTVVSSPSKH</sequence>
<evidence type="ECO:0000313" key="2">
    <source>
        <dbReference type="Proteomes" id="UP000191933"/>
    </source>
</evidence>
<name>A0A9W5F328_9HYPH</name>
<accession>A0A9W5F328</accession>
<dbReference type="AlphaFoldDB" id="A0A9W5F328"/>
<keyword evidence="2" id="KW-1185">Reference proteome</keyword>
<dbReference type="EMBL" id="FBVY01000042">
    <property type="protein sequence ID" value="CUX01934.1"/>
    <property type="molecule type" value="Genomic_DNA"/>
</dbReference>
<protein>
    <submittedName>
        <fullName evidence="1">Uncharacterized protein</fullName>
    </submittedName>
</protein>
<gene>
    <name evidence="1" type="ORF">AGR2A_pa40013</name>
</gene>
<organism evidence="1 2">
    <name type="scientific">Agrobacterium genomosp. 2 str. CFBP 5494</name>
    <dbReference type="NCBI Taxonomy" id="1183436"/>
    <lineage>
        <taxon>Bacteria</taxon>
        <taxon>Pseudomonadati</taxon>
        <taxon>Pseudomonadota</taxon>
        <taxon>Alphaproteobacteria</taxon>
        <taxon>Hyphomicrobiales</taxon>
        <taxon>Rhizobiaceae</taxon>
        <taxon>Rhizobium/Agrobacterium group</taxon>
        <taxon>Agrobacterium</taxon>
        <taxon>Agrobacterium tumefaciens complex</taxon>
    </lineage>
</organism>
<evidence type="ECO:0000313" key="1">
    <source>
        <dbReference type="EMBL" id="CUX01934.1"/>
    </source>
</evidence>
<dbReference type="Proteomes" id="UP000191933">
    <property type="component" value="Unassembled WGS sequence"/>
</dbReference>
<proteinExistence type="predicted"/>